<proteinExistence type="predicted"/>
<feature type="region of interest" description="Disordered" evidence="1">
    <location>
        <begin position="154"/>
        <end position="173"/>
    </location>
</feature>
<evidence type="ECO:0000313" key="3">
    <source>
        <dbReference type="Proteomes" id="UP000233551"/>
    </source>
</evidence>
<organism evidence="2 3">
    <name type="scientific">Punica granatum</name>
    <name type="common">Pomegranate</name>
    <dbReference type="NCBI Taxonomy" id="22663"/>
    <lineage>
        <taxon>Eukaryota</taxon>
        <taxon>Viridiplantae</taxon>
        <taxon>Streptophyta</taxon>
        <taxon>Embryophyta</taxon>
        <taxon>Tracheophyta</taxon>
        <taxon>Spermatophyta</taxon>
        <taxon>Magnoliopsida</taxon>
        <taxon>eudicotyledons</taxon>
        <taxon>Gunneridae</taxon>
        <taxon>Pentapetalae</taxon>
        <taxon>rosids</taxon>
        <taxon>malvids</taxon>
        <taxon>Myrtales</taxon>
        <taxon>Lythraceae</taxon>
        <taxon>Punica</taxon>
    </lineage>
</organism>
<comment type="caution">
    <text evidence="2">The sequence shown here is derived from an EMBL/GenBank/DDBJ whole genome shotgun (WGS) entry which is preliminary data.</text>
</comment>
<gene>
    <name evidence="2" type="ORF">CRG98_002066</name>
</gene>
<dbReference type="EMBL" id="PGOL01000091">
    <property type="protein sequence ID" value="PKI77460.1"/>
    <property type="molecule type" value="Genomic_DNA"/>
</dbReference>
<evidence type="ECO:0000313" key="2">
    <source>
        <dbReference type="EMBL" id="PKI77460.1"/>
    </source>
</evidence>
<dbReference type="Proteomes" id="UP000233551">
    <property type="component" value="Unassembled WGS sequence"/>
</dbReference>
<evidence type="ECO:0000256" key="1">
    <source>
        <dbReference type="SAM" id="MobiDB-lite"/>
    </source>
</evidence>
<keyword evidence="3" id="KW-1185">Reference proteome</keyword>
<name>A0A2I0L9X0_PUNGR</name>
<dbReference type="AlphaFoldDB" id="A0A2I0L9X0"/>
<accession>A0A2I0L9X0</accession>
<protein>
    <submittedName>
        <fullName evidence="2">Uncharacterized protein</fullName>
    </submittedName>
</protein>
<reference evidence="2 3" key="1">
    <citation type="submission" date="2017-11" db="EMBL/GenBank/DDBJ databases">
        <title>De-novo sequencing of pomegranate (Punica granatum L.) genome.</title>
        <authorList>
            <person name="Akparov Z."/>
            <person name="Amiraslanov A."/>
            <person name="Hajiyeva S."/>
            <person name="Abbasov M."/>
            <person name="Kaur K."/>
            <person name="Hamwieh A."/>
            <person name="Solovyev V."/>
            <person name="Salamov A."/>
            <person name="Braich B."/>
            <person name="Kosarev P."/>
            <person name="Mahmoud A."/>
            <person name="Hajiyev E."/>
            <person name="Babayeva S."/>
            <person name="Izzatullayeva V."/>
            <person name="Mammadov A."/>
            <person name="Mammadov A."/>
            <person name="Sharifova S."/>
            <person name="Ojaghi J."/>
            <person name="Eynullazada K."/>
            <person name="Bayramov B."/>
            <person name="Abdulazimova A."/>
            <person name="Shahmuradov I."/>
        </authorList>
    </citation>
    <scope>NUCLEOTIDE SEQUENCE [LARGE SCALE GENOMIC DNA]</scope>
    <source>
        <strain evidence="3">cv. AG2017</strain>
        <tissue evidence="2">Leaf</tissue>
    </source>
</reference>
<sequence length="216" mass="23363">MEGLIGISAFKPNSKLHLCVAHGHCLFDLLLPRPGKPAEGEARAAVPHPCLWPLCPPPSPRLSTVLPASFTTLYLTWLGNFKLLLLDFDSGPLLHKNTLPLFVILVCLPIKISSSGRGDGNRTVTDTTRQTVYEPLRRAAEPVLGVRGAPVPVDQGAREEKVSAPPRSVAADSSGFSGGYRHIVVLPSAGEEWADVRAVEKCKDLVHLLTPNRMDK</sequence>